<dbReference type="PROSITE" id="PS50878">
    <property type="entry name" value="RT_POL"/>
    <property type="match status" value="1"/>
</dbReference>
<evidence type="ECO:0000313" key="4">
    <source>
        <dbReference type="EMBL" id="KYQ93914.1"/>
    </source>
</evidence>
<keyword evidence="1" id="KW-0175">Coiled coil</keyword>
<accession>A0A151ZJC9</accession>
<keyword evidence="5" id="KW-1185">Reference proteome</keyword>
<dbReference type="InterPro" id="IPR000477">
    <property type="entry name" value="RT_dom"/>
</dbReference>
<dbReference type="InterPro" id="IPR036691">
    <property type="entry name" value="Endo/exonu/phosph_ase_sf"/>
</dbReference>
<dbReference type="OrthoDB" id="19433at2759"/>
<evidence type="ECO:0000313" key="5">
    <source>
        <dbReference type="Proteomes" id="UP000076078"/>
    </source>
</evidence>
<feature type="coiled-coil region" evidence="1">
    <location>
        <begin position="308"/>
        <end position="335"/>
    </location>
</feature>
<dbReference type="Proteomes" id="UP000076078">
    <property type="component" value="Unassembled WGS sequence"/>
</dbReference>
<organism evidence="4 5">
    <name type="scientific">Tieghemostelium lacteum</name>
    <name type="common">Slime mold</name>
    <name type="synonym">Dictyostelium lacteum</name>
    <dbReference type="NCBI Taxonomy" id="361077"/>
    <lineage>
        <taxon>Eukaryota</taxon>
        <taxon>Amoebozoa</taxon>
        <taxon>Evosea</taxon>
        <taxon>Eumycetozoa</taxon>
        <taxon>Dictyostelia</taxon>
        <taxon>Dictyosteliales</taxon>
        <taxon>Raperosteliaceae</taxon>
        <taxon>Tieghemostelium</taxon>
    </lineage>
</organism>
<evidence type="ECO:0000256" key="1">
    <source>
        <dbReference type="SAM" id="Coils"/>
    </source>
</evidence>
<proteinExistence type="predicted"/>
<feature type="domain" description="Reverse transcriptase" evidence="3">
    <location>
        <begin position="463"/>
        <end position="731"/>
    </location>
</feature>
<reference evidence="4 5" key="1">
    <citation type="submission" date="2015-12" db="EMBL/GenBank/DDBJ databases">
        <title>Dictyostelia acquired genes for synthesis and detection of signals that induce cell-type specialization by lateral gene transfer from prokaryotes.</title>
        <authorList>
            <person name="Gloeckner G."/>
            <person name="Schaap P."/>
        </authorList>
    </citation>
    <scope>NUCLEOTIDE SEQUENCE [LARGE SCALE GENOMIC DNA]</scope>
    <source>
        <strain evidence="4 5">TK</strain>
    </source>
</reference>
<comment type="caution">
    <text evidence="4">The sequence shown here is derived from an EMBL/GenBank/DDBJ whole genome shotgun (WGS) entry which is preliminary data.</text>
</comment>
<dbReference type="STRING" id="361077.A0A151ZJC9"/>
<dbReference type="FunCoup" id="A0A151ZJC9">
    <property type="interactions" value="1"/>
</dbReference>
<dbReference type="InParanoid" id="A0A151ZJC9"/>
<protein>
    <submittedName>
        <fullName evidence="4">Pol protein</fullName>
    </submittedName>
</protein>
<sequence>MATIPSFSKTHATISNLDYDIALITETNIHCVNKYNHQQSNTTPREIIEWGKGKGTGVSIINKDRRKGTLRVNFTDEMGRFISVTYSTNKDINILLVYAPASNSGGAKKIFIDNLHKLLNDHKITHQILAGDFNNKHEDYDYYGTGLRDIIHNCDMLDVGLKSNIMTFKSSAFKTEGRLDRIYINRSLMVREEEPIVYSNIAHKSDHHPISYKLVLSIPTTKNLENSPWRLDNRNINNPETHKIISDYLKEKHDEIDTIDKWLVHKKVIRDYLKKYQNIKKKEKHALRRNYKRIIHSPVVSPEYKAIIQERLVEMDVLEEKHREWENKIRFQSHRESPSRLMTHLLKKSKKEVEVHKIKDKNGKIISDPTGVNNCFQEFYQDLYDNKPDDEQSHIELLSHWKVDRSIATDLNLNRSITKKEVEKAIKQMNPHKSPGKDGINAKLYQDHIGIISKILSKTFTETLSNNREINPSFKEGIITTLFKKGDDLLISNRRPITLLNTDYKILSKVINNRLLPVTQSVINKYQNGFVPKRFIQDNIQIMKEIIDHSNREKLCTLVTFFDFNKAFDSISHNSISRTLAHVGIHPDVITLVINLLKDTRNKVKVNNTLTGEVEIRRGTKQGDPISPTIFALVIEPLLQSIINDNSIKGIRLKGLETPMKVGAFADDLASVNSSVEDLNRVREKIKSYCKGTSSSLNDDKTVMIATGTNIPTNLPYKLSEAPERYLGLNFTGKGLDSKINQIIKEMKEHLSNWKKEGYTLRSKMAILKTYTLSKLTYHCYIDCLNDAQISQIMNVSKWFIFSSIKNTFNEDENYRTMMTMDRAYAEWEQGGIKLWDLKLRQEAFKIWNLNRLLCLHHDNNVSEFQGWYIKQIKNKKIVSDILRPQVDAWENYRQDHARSTPELRKLKDEIGDIKIVNGIRNDHNQPIKLRDIYKNLTIKKYNSRVRRTDGQSNLQLDLNLQGIFPRIARIVHHKGRNTFFRFFARCLPGINHQRKRCPLNECNLTFSDPYIHFFFNCKLSTKHCNEIVPIVNQLSIKKIHSWSLNAIDLNQISHHEKTFPTLMAIIMNQMWNIICYNLFETDKSNKPPPVMNTAIIRKELSETINIAKWKLLKYLDYQSRINNSNDDVKLKFEFNRNWQTNLQTRTKTRRPHKKKTKTRRRTHTYHNINVSINSQSKLTSQKQNNQNQDKYHLTPTTTQF</sequence>
<dbReference type="InterPro" id="IPR005135">
    <property type="entry name" value="Endo/exonuclease/phosphatase"/>
</dbReference>
<dbReference type="SUPFAM" id="SSF56219">
    <property type="entry name" value="DNase I-like"/>
    <property type="match status" value="1"/>
</dbReference>
<feature type="compositionally biased region" description="Polar residues" evidence="2">
    <location>
        <begin position="1166"/>
        <end position="1201"/>
    </location>
</feature>
<dbReference type="GO" id="GO:0003824">
    <property type="term" value="F:catalytic activity"/>
    <property type="evidence" value="ECO:0007669"/>
    <property type="project" value="InterPro"/>
</dbReference>
<feature type="compositionally biased region" description="Basic residues" evidence="2">
    <location>
        <begin position="1147"/>
        <end position="1165"/>
    </location>
</feature>
<dbReference type="PANTHER" id="PTHR31635">
    <property type="entry name" value="REVERSE TRANSCRIPTASE DOMAIN-CONTAINING PROTEIN-RELATED"/>
    <property type="match status" value="1"/>
</dbReference>
<dbReference type="PANTHER" id="PTHR31635:SF196">
    <property type="entry name" value="REVERSE TRANSCRIPTASE DOMAIN-CONTAINING PROTEIN-RELATED"/>
    <property type="match status" value="1"/>
</dbReference>
<dbReference type="EMBL" id="LODT01000025">
    <property type="protein sequence ID" value="KYQ93914.1"/>
    <property type="molecule type" value="Genomic_DNA"/>
</dbReference>
<name>A0A151ZJC9_TIELA</name>
<dbReference type="Pfam" id="PF00078">
    <property type="entry name" value="RVT_1"/>
    <property type="match status" value="1"/>
</dbReference>
<dbReference type="OMA" id="YECEDIH"/>
<dbReference type="AlphaFoldDB" id="A0A151ZJC9"/>
<gene>
    <name evidence="4" type="ORF">DLAC_05323</name>
</gene>
<evidence type="ECO:0000256" key="2">
    <source>
        <dbReference type="SAM" id="MobiDB-lite"/>
    </source>
</evidence>
<feature type="region of interest" description="Disordered" evidence="2">
    <location>
        <begin position="1146"/>
        <end position="1201"/>
    </location>
</feature>
<dbReference type="CDD" id="cd01650">
    <property type="entry name" value="RT_nLTR_like"/>
    <property type="match status" value="1"/>
</dbReference>
<dbReference type="Pfam" id="PF14529">
    <property type="entry name" value="Exo_endo_phos_2"/>
    <property type="match status" value="1"/>
</dbReference>
<evidence type="ECO:0000259" key="3">
    <source>
        <dbReference type="PROSITE" id="PS50878"/>
    </source>
</evidence>
<dbReference type="Gene3D" id="3.60.10.10">
    <property type="entry name" value="Endonuclease/exonuclease/phosphatase"/>
    <property type="match status" value="1"/>
</dbReference>